<evidence type="ECO:0000256" key="2">
    <source>
        <dbReference type="ARBA" id="ARBA00009508"/>
    </source>
</evidence>
<comment type="function">
    <text evidence="6">Involved in efficient integration of the N-module into mitochondrial respiratory chain complex I.</text>
</comment>
<evidence type="ECO:0000256" key="5">
    <source>
        <dbReference type="ARBA" id="ARBA00026235"/>
    </source>
</evidence>
<dbReference type="GO" id="GO:0005739">
    <property type="term" value="C:mitochondrion"/>
    <property type="evidence" value="ECO:0007669"/>
    <property type="project" value="UniProtKB-SubCell"/>
</dbReference>
<dbReference type="RefSeq" id="XP_030375322.1">
    <property type="nucleotide sequence ID" value="XM_030519462.1"/>
</dbReference>
<evidence type="ECO:0000259" key="7">
    <source>
        <dbReference type="Pfam" id="PF05347"/>
    </source>
</evidence>
<evidence type="ECO:0000256" key="4">
    <source>
        <dbReference type="ARBA" id="ARBA00023128"/>
    </source>
</evidence>
<evidence type="ECO:0000256" key="6">
    <source>
        <dbReference type="ARBA" id="ARBA00044735"/>
    </source>
</evidence>
<gene>
    <name evidence="9" type="primary">LOC115624669</name>
</gene>
<evidence type="ECO:0000313" key="8">
    <source>
        <dbReference type="Proteomes" id="UP000504634"/>
    </source>
</evidence>
<feature type="domain" description="Complex 1 LYR protein" evidence="7">
    <location>
        <begin position="18"/>
        <end position="75"/>
    </location>
</feature>
<reference evidence="9" key="1">
    <citation type="submission" date="2025-08" db="UniProtKB">
        <authorList>
            <consortium name="RefSeq"/>
        </authorList>
    </citation>
    <scope>IDENTIFICATION</scope>
    <source>
        <strain evidence="9">11010-0011.00</strain>
        <tissue evidence="9">Whole body</tissue>
    </source>
</reference>
<protein>
    <recommendedName>
        <fullName evidence="5">LYR motif-containing protein 2</fullName>
    </recommendedName>
</protein>
<proteinExistence type="inferred from homology"/>
<sequence>MSKIPKTTLNIKQFMLRQEVLKLYRDILRTIRQVPDKGSQWELRSWARHDFQNNRGQTDEVAIKMLLQHGRRSLGELQTSLELSGVVKNKGK</sequence>
<dbReference type="Pfam" id="PF05347">
    <property type="entry name" value="Complex1_LYR"/>
    <property type="match status" value="1"/>
</dbReference>
<dbReference type="AlphaFoldDB" id="A0A6J2TJY6"/>
<dbReference type="OrthoDB" id="74240at2759"/>
<dbReference type="Proteomes" id="UP000504634">
    <property type="component" value="Unplaced"/>
</dbReference>
<organism evidence="8 9">
    <name type="scientific">Drosophila lebanonensis</name>
    <name type="common">Fruit fly</name>
    <name type="synonym">Scaptodrosophila lebanonensis</name>
    <dbReference type="NCBI Taxonomy" id="7225"/>
    <lineage>
        <taxon>Eukaryota</taxon>
        <taxon>Metazoa</taxon>
        <taxon>Ecdysozoa</taxon>
        <taxon>Arthropoda</taxon>
        <taxon>Hexapoda</taxon>
        <taxon>Insecta</taxon>
        <taxon>Pterygota</taxon>
        <taxon>Neoptera</taxon>
        <taxon>Endopterygota</taxon>
        <taxon>Diptera</taxon>
        <taxon>Brachycera</taxon>
        <taxon>Muscomorpha</taxon>
        <taxon>Ephydroidea</taxon>
        <taxon>Drosophilidae</taxon>
        <taxon>Scaptodrosophila</taxon>
    </lineage>
</organism>
<dbReference type="InterPro" id="IPR045293">
    <property type="entry name" value="Complex1_LYR_LYRM2"/>
</dbReference>
<evidence type="ECO:0000256" key="3">
    <source>
        <dbReference type="ARBA" id="ARBA00022946"/>
    </source>
</evidence>
<accession>A0A6J2TJY6</accession>
<dbReference type="InterPro" id="IPR008011">
    <property type="entry name" value="Complex1_LYR_dom"/>
</dbReference>
<dbReference type="PANTHER" id="PTHR13675">
    <property type="entry name" value="LYR MOTIF-CONTAINING PROTEIN 2"/>
    <property type="match status" value="1"/>
</dbReference>
<dbReference type="PANTHER" id="PTHR13675:SF0">
    <property type="entry name" value="LYR MOTIF-CONTAINING PROTEIN 2"/>
    <property type="match status" value="1"/>
</dbReference>
<evidence type="ECO:0000256" key="1">
    <source>
        <dbReference type="ARBA" id="ARBA00004173"/>
    </source>
</evidence>
<dbReference type="CDD" id="cd20262">
    <property type="entry name" value="Complex1_LYR_LYRM2"/>
    <property type="match status" value="1"/>
</dbReference>
<keyword evidence="8" id="KW-1185">Reference proteome</keyword>
<keyword evidence="4" id="KW-0496">Mitochondrion</keyword>
<dbReference type="GeneID" id="115624669"/>
<keyword evidence="3" id="KW-0809">Transit peptide</keyword>
<comment type="similarity">
    <text evidence="2">Belongs to the complex I LYR family.</text>
</comment>
<name>A0A6J2TJY6_DROLE</name>
<comment type="subcellular location">
    <subcellularLocation>
        <location evidence="1">Mitochondrion</location>
    </subcellularLocation>
</comment>
<evidence type="ECO:0000313" key="9">
    <source>
        <dbReference type="RefSeq" id="XP_030375322.1"/>
    </source>
</evidence>